<sequence length="35" mass="4259">MFIEKKKDCRGCARTWNTLQSDIQRKFGFFDFDIL</sequence>
<dbReference type="Proteomes" id="UP000199013">
    <property type="component" value="Unassembled WGS sequence"/>
</dbReference>
<dbReference type="AlphaFoldDB" id="A0A1C3NZK1"/>
<reference evidence="2" key="1">
    <citation type="submission" date="2016-02" db="EMBL/GenBank/DDBJ databases">
        <authorList>
            <person name="Wibberg D."/>
        </authorList>
    </citation>
    <scope>NUCLEOTIDE SEQUENCE [LARGE SCALE GENOMIC DNA]</scope>
</reference>
<protein>
    <submittedName>
        <fullName evidence="1">Uncharacterized protein</fullName>
    </submittedName>
</protein>
<accession>A0A1C3NZK1</accession>
<evidence type="ECO:0000313" key="2">
    <source>
        <dbReference type="Proteomes" id="UP000199013"/>
    </source>
</evidence>
<dbReference type="EMBL" id="FLUV01001426">
    <property type="protein sequence ID" value="SBW22993.1"/>
    <property type="molecule type" value="Genomic_DNA"/>
</dbReference>
<name>A0A1C3NZK1_9ACTN</name>
<gene>
    <name evidence="1" type="ORF">FDG2_3406</name>
</gene>
<keyword evidence="2" id="KW-1185">Reference proteome</keyword>
<evidence type="ECO:0000313" key="1">
    <source>
        <dbReference type="EMBL" id="SBW22993.1"/>
    </source>
</evidence>
<organism evidence="1 2">
    <name type="scientific">Candidatus Protofrankia californiensis</name>
    <dbReference type="NCBI Taxonomy" id="1839754"/>
    <lineage>
        <taxon>Bacteria</taxon>
        <taxon>Bacillati</taxon>
        <taxon>Actinomycetota</taxon>
        <taxon>Actinomycetes</taxon>
        <taxon>Frankiales</taxon>
        <taxon>Frankiaceae</taxon>
        <taxon>Protofrankia</taxon>
    </lineage>
</organism>
<proteinExistence type="predicted"/>